<sequence>MKVKVLHVIGGMGRGGAPSFIINNLMRMDCSKIQFDFLVRNNNCVFTDIIESKGGRVFEVPAFPRYLVKNYKATVDFFAKHGAEYDVMHVHANALYYILPLLLAKKVGIKKIILHSHNTQSNVHFLQPLHYLNKIFVSQLANVFLACGKEAGKWMFGNQPFEVINNAVDTTKFAFNDLSRSEIRTELNIPADAFVIGNVGRFELAKNHSLLVDIFYHFLQKHPKSLLLLVGDGSLKKEIEIKVKKLGISNSVYFAGACWLSVLI</sequence>
<dbReference type="PANTHER" id="PTHR45947">
    <property type="entry name" value="SULFOQUINOVOSYL TRANSFERASE SQD2"/>
    <property type="match status" value="1"/>
</dbReference>
<evidence type="ECO:0000259" key="1">
    <source>
        <dbReference type="Pfam" id="PF00534"/>
    </source>
</evidence>
<protein>
    <submittedName>
        <fullName evidence="2">Glycosyl transferase group 1</fullName>
        <ecNumber evidence="2">2.4.-.-</ecNumber>
    </submittedName>
</protein>
<dbReference type="Gene3D" id="3.40.50.2000">
    <property type="entry name" value="Glycogen Phosphorylase B"/>
    <property type="match status" value="2"/>
</dbReference>
<reference evidence="2" key="1">
    <citation type="journal article" date="2013" name="Environ. Microbiol.">
        <title>Microbiota from the distal guts of lean and obese adolescents exhibit partial functional redundancy besides clear differences in community structure.</title>
        <authorList>
            <person name="Ferrer M."/>
            <person name="Ruiz A."/>
            <person name="Lanza F."/>
            <person name="Haange S.B."/>
            <person name="Oberbach A."/>
            <person name="Till H."/>
            <person name="Bargiela R."/>
            <person name="Campoy C."/>
            <person name="Segura M.T."/>
            <person name="Richter M."/>
            <person name="von Bergen M."/>
            <person name="Seifert J."/>
            <person name="Suarez A."/>
        </authorList>
    </citation>
    <scope>NUCLEOTIDE SEQUENCE</scope>
</reference>
<dbReference type="InterPro" id="IPR050194">
    <property type="entry name" value="Glycosyltransferase_grp1"/>
</dbReference>
<keyword evidence="2" id="KW-0328">Glycosyltransferase</keyword>
<organism evidence="2">
    <name type="scientific">human gut metagenome</name>
    <dbReference type="NCBI Taxonomy" id="408170"/>
    <lineage>
        <taxon>unclassified sequences</taxon>
        <taxon>metagenomes</taxon>
        <taxon>organismal metagenomes</taxon>
    </lineage>
</organism>
<comment type="caution">
    <text evidence="2">The sequence shown here is derived from an EMBL/GenBank/DDBJ whole genome shotgun (WGS) entry which is preliminary data.</text>
</comment>
<feature type="domain" description="Glycosyl transferase family 1" evidence="1">
    <location>
        <begin position="180"/>
        <end position="259"/>
    </location>
</feature>
<dbReference type="EC" id="2.4.-.-" evidence="2"/>
<dbReference type="SUPFAM" id="SSF53756">
    <property type="entry name" value="UDP-Glycosyltransferase/glycogen phosphorylase"/>
    <property type="match status" value="1"/>
</dbReference>
<dbReference type="GO" id="GO:0016757">
    <property type="term" value="F:glycosyltransferase activity"/>
    <property type="evidence" value="ECO:0007669"/>
    <property type="project" value="UniProtKB-KW"/>
</dbReference>
<accession>K1S312</accession>
<evidence type="ECO:0000313" key="2">
    <source>
        <dbReference type="EMBL" id="EKC49784.1"/>
    </source>
</evidence>
<proteinExistence type="predicted"/>
<gene>
    <name evidence="2" type="ORF">OBE_14461</name>
</gene>
<name>K1S312_9ZZZZ</name>
<dbReference type="EMBL" id="AJWZ01009972">
    <property type="protein sequence ID" value="EKC49784.1"/>
    <property type="molecule type" value="Genomic_DNA"/>
</dbReference>
<keyword evidence="2" id="KW-0808">Transferase</keyword>
<dbReference type="PANTHER" id="PTHR45947:SF3">
    <property type="entry name" value="SULFOQUINOVOSYL TRANSFERASE SQD2"/>
    <property type="match status" value="1"/>
</dbReference>
<dbReference type="InterPro" id="IPR001296">
    <property type="entry name" value="Glyco_trans_1"/>
</dbReference>
<dbReference type="AlphaFoldDB" id="K1S312"/>
<dbReference type="Pfam" id="PF00534">
    <property type="entry name" value="Glycos_transf_1"/>
    <property type="match status" value="1"/>
</dbReference>